<comment type="catalytic activity">
    <reaction evidence="1">
        <text>ATP + protein L-histidine = ADP + protein N-phospho-L-histidine.</text>
        <dbReference type="EC" id="2.7.13.3"/>
    </reaction>
</comment>
<feature type="transmembrane region" description="Helical" evidence="14">
    <location>
        <begin position="70"/>
        <end position="92"/>
    </location>
</feature>
<evidence type="ECO:0000313" key="17">
    <source>
        <dbReference type="Proteomes" id="UP001596047"/>
    </source>
</evidence>
<evidence type="ECO:0000256" key="7">
    <source>
        <dbReference type="ARBA" id="ARBA00022692"/>
    </source>
</evidence>
<dbReference type="Gene3D" id="3.30.565.10">
    <property type="entry name" value="Histidine kinase-like ATPase, C-terminal domain"/>
    <property type="match status" value="1"/>
</dbReference>
<sequence>MFILYKDFTLNLFYILFIPTVLFALIHRKKDHIWTYRILIFLVFSLSLVSSMSVPVTIMDLTYDFRAIPLTIGSLYGGIPVAILLYLILIGYRFIMGDPNQLEYIIAIVPTFLILSWFVTIFPTLSFGRKLMASFGAYLTVRLLTLITYQILTGKAASFFKPEFAGTMTLILFQSLVACLFIYILEFIVKVQLLQEEIRMTEKLKLVTGIAASVAHEVRNPLTAVRGFIQLLGKAELNQHNREYYRKICLEELDRAQQIISDYLTLAKPDPEKIESVHIHEEIQYAAKVLSSYANMQNVEITMELCVEDLQLIGDQSKFRQAIINLCKNSIEAMPDGGTLTLETRLDKSGFILRIKDNGIGMTKEQINRLGTPFYSTKEKGTGLGTMVTFSIIRNMNGDIVTVSEPGKGTTFDIAFPDSAAQSPITERKKRSDSN</sequence>
<dbReference type="Gene3D" id="1.10.287.130">
    <property type="match status" value="1"/>
</dbReference>
<evidence type="ECO:0000256" key="12">
    <source>
        <dbReference type="ARBA" id="ARBA00023012"/>
    </source>
</evidence>
<dbReference type="Proteomes" id="UP001596047">
    <property type="component" value="Unassembled WGS sequence"/>
</dbReference>
<evidence type="ECO:0000256" key="5">
    <source>
        <dbReference type="ARBA" id="ARBA00022553"/>
    </source>
</evidence>
<evidence type="ECO:0000256" key="10">
    <source>
        <dbReference type="ARBA" id="ARBA00022840"/>
    </source>
</evidence>
<dbReference type="PANTHER" id="PTHR43065:SF46">
    <property type="entry name" value="C4-DICARBOXYLATE TRANSPORT SENSOR PROTEIN DCTB"/>
    <property type="match status" value="1"/>
</dbReference>
<dbReference type="EMBL" id="JBHSOW010000130">
    <property type="protein sequence ID" value="MFC5653587.1"/>
    <property type="molecule type" value="Genomic_DNA"/>
</dbReference>
<reference evidence="17" key="1">
    <citation type="journal article" date="2019" name="Int. J. Syst. Evol. Microbiol.">
        <title>The Global Catalogue of Microorganisms (GCM) 10K type strain sequencing project: providing services to taxonomists for standard genome sequencing and annotation.</title>
        <authorList>
            <consortium name="The Broad Institute Genomics Platform"/>
            <consortium name="The Broad Institute Genome Sequencing Center for Infectious Disease"/>
            <person name="Wu L."/>
            <person name="Ma J."/>
        </authorList>
    </citation>
    <scope>NUCLEOTIDE SEQUENCE [LARGE SCALE GENOMIC DNA]</scope>
    <source>
        <strain evidence="17">CGMCC 1.3240</strain>
    </source>
</reference>
<dbReference type="PRINTS" id="PR00344">
    <property type="entry name" value="BCTRLSENSOR"/>
</dbReference>
<evidence type="ECO:0000256" key="3">
    <source>
        <dbReference type="ARBA" id="ARBA00012438"/>
    </source>
</evidence>
<evidence type="ECO:0000256" key="6">
    <source>
        <dbReference type="ARBA" id="ARBA00022679"/>
    </source>
</evidence>
<comment type="subcellular location">
    <subcellularLocation>
        <location evidence="2">Cell membrane</location>
        <topology evidence="2">Multi-pass membrane protein</topology>
    </subcellularLocation>
</comment>
<feature type="domain" description="Histidine kinase" evidence="15">
    <location>
        <begin position="213"/>
        <end position="420"/>
    </location>
</feature>
<dbReference type="PROSITE" id="PS50109">
    <property type="entry name" value="HIS_KIN"/>
    <property type="match status" value="1"/>
</dbReference>
<evidence type="ECO:0000256" key="14">
    <source>
        <dbReference type="SAM" id="Phobius"/>
    </source>
</evidence>
<evidence type="ECO:0000256" key="11">
    <source>
        <dbReference type="ARBA" id="ARBA00022989"/>
    </source>
</evidence>
<dbReference type="InterPro" id="IPR004358">
    <property type="entry name" value="Sig_transdc_His_kin-like_C"/>
</dbReference>
<feature type="transmembrane region" description="Helical" evidence="14">
    <location>
        <begin position="131"/>
        <end position="152"/>
    </location>
</feature>
<dbReference type="SMART" id="SM00388">
    <property type="entry name" value="HisKA"/>
    <property type="match status" value="1"/>
</dbReference>
<dbReference type="RefSeq" id="WP_379192296.1">
    <property type="nucleotide sequence ID" value="NZ_JBHSOW010000130.1"/>
</dbReference>
<dbReference type="InterPro" id="IPR003661">
    <property type="entry name" value="HisK_dim/P_dom"/>
</dbReference>
<feature type="transmembrane region" description="Helical" evidence="14">
    <location>
        <begin position="104"/>
        <end position="125"/>
    </location>
</feature>
<dbReference type="SUPFAM" id="SSF47384">
    <property type="entry name" value="Homodimeric domain of signal transducing histidine kinase"/>
    <property type="match status" value="1"/>
</dbReference>
<dbReference type="CDD" id="cd00082">
    <property type="entry name" value="HisKA"/>
    <property type="match status" value="1"/>
</dbReference>
<proteinExistence type="predicted"/>
<feature type="transmembrane region" description="Helical" evidence="14">
    <location>
        <begin position="12"/>
        <end position="27"/>
    </location>
</feature>
<gene>
    <name evidence="16" type="ORF">ACFPYJ_31600</name>
</gene>
<keyword evidence="10 16" id="KW-0067">ATP-binding</keyword>
<dbReference type="CDD" id="cd00075">
    <property type="entry name" value="HATPase"/>
    <property type="match status" value="1"/>
</dbReference>
<dbReference type="SMART" id="SM00387">
    <property type="entry name" value="HATPase_c"/>
    <property type="match status" value="1"/>
</dbReference>
<evidence type="ECO:0000256" key="4">
    <source>
        <dbReference type="ARBA" id="ARBA00022475"/>
    </source>
</evidence>
<comment type="caution">
    <text evidence="16">The sequence shown here is derived from an EMBL/GenBank/DDBJ whole genome shotgun (WGS) entry which is preliminary data.</text>
</comment>
<evidence type="ECO:0000256" key="9">
    <source>
        <dbReference type="ARBA" id="ARBA00022777"/>
    </source>
</evidence>
<evidence type="ECO:0000256" key="1">
    <source>
        <dbReference type="ARBA" id="ARBA00000085"/>
    </source>
</evidence>
<dbReference type="Pfam" id="PF00512">
    <property type="entry name" value="HisKA"/>
    <property type="match status" value="1"/>
</dbReference>
<dbReference type="EC" id="2.7.13.3" evidence="3"/>
<dbReference type="InterPro" id="IPR003594">
    <property type="entry name" value="HATPase_dom"/>
</dbReference>
<feature type="transmembrane region" description="Helical" evidence="14">
    <location>
        <begin position="164"/>
        <end position="185"/>
    </location>
</feature>
<dbReference type="InterPro" id="IPR036890">
    <property type="entry name" value="HATPase_C_sf"/>
</dbReference>
<dbReference type="InterPro" id="IPR036097">
    <property type="entry name" value="HisK_dim/P_sf"/>
</dbReference>
<keyword evidence="6" id="KW-0808">Transferase</keyword>
<dbReference type="InterPro" id="IPR005467">
    <property type="entry name" value="His_kinase_dom"/>
</dbReference>
<evidence type="ECO:0000256" key="2">
    <source>
        <dbReference type="ARBA" id="ARBA00004651"/>
    </source>
</evidence>
<keyword evidence="11 14" id="KW-1133">Transmembrane helix</keyword>
<dbReference type="Pfam" id="PF02518">
    <property type="entry name" value="HATPase_c"/>
    <property type="match status" value="1"/>
</dbReference>
<evidence type="ECO:0000313" key="16">
    <source>
        <dbReference type="EMBL" id="MFC5653587.1"/>
    </source>
</evidence>
<dbReference type="PANTHER" id="PTHR43065">
    <property type="entry name" value="SENSOR HISTIDINE KINASE"/>
    <property type="match status" value="1"/>
</dbReference>
<keyword evidence="17" id="KW-1185">Reference proteome</keyword>
<keyword evidence="13 14" id="KW-0472">Membrane</keyword>
<evidence type="ECO:0000256" key="8">
    <source>
        <dbReference type="ARBA" id="ARBA00022741"/>
    </source>
</evidence>
<evidence type="ECO:0000256" key="13">
    <source>
        <dbReference type="ARBA" id="ARBA00023136"/>
    </source>
</evidence>
<name>A0ABW0W644_9BACL</name>
<dbReference type="Pfam" id="PF07694">
    <property type="entry name" value="5TM-5TMR_LYT"/>
    <property type="match status" value="1"/>
</dbReference>
<keyword evidence="12" id="KW-0902">Two-component regulatory system</keyword>
<accession>A0ABW0W644</accession>
<feature type="transmembrane region" description="Helical" evidence="14">
    <location>
        <begin position="39"/>
        <end position="58"/>
    </location>
</feature>
<keyword evidence="8" id="KW-0547">Nucleotide-binding</keyword>
<keyword evidence="4" id="KW-1003">Cell membrane</keyword>
<evidence type="ECO:0000259" key="15">
    <source>
        <dbReference type="PROSITE" id="PS50109"/>
    </source>
</evidence>
<keyword evidence="7 14" id="KW-0812">Transmembrane</keyword>
<dbReference type="GO" id="GO:0005524">
    <property type="term" value="F:ATP binding"/>
    <property type="evidence" value="ECO:0007669"/>
    <property type="project" value="UniProtKB-KW"/>
</dbReference>
<keyword evidence="5" id="KW-0597">Phosphoprotein</keyword>
<protein>
    <recommendedName>
        <fullName evidence="3">histidine kinase</fullName>
        <ecNumber evidence="3">2.7.13.3</ecNumber>
    </recommendedName>
</protein>
<organism evidence="16 17">
    <name type="scientific">Paenibacillus solisilvae</name>
    <dbReference type="NCBI Taxonomy" id="2486751"/>
    <lineage>
        <taxon>Bacteria</taxon>
        <taxon>Bacillati</taxon>
        <taxon>Bacillota</taxon>
        <taxon>Bacilli</taxon>
        <taxon>Bacillales</taxon>
        <taxon>Paenibacillaceae</taxon>
        <taxon>Paenibacillus</taxon>
    </lineage>
</organism>
<keyword evidence="9" id="KW-0418">Kinase</keyword>
<dbReference type="SUPFAM" id="SSF55874">
    <property type="entry name" value="ATPase domain of HSP90 chaperone/DNA topoisomerase II/histidine kinase"/>
    <property type="match status" value="1"/>
</dbReference>
<dbReference type="InterPro" id="IPR011620">
    <property type="entry name" value="Sig_transdc_His_kinase_LytS_TM"/>
</dbReference>